<feature type="chain" id="PRO_5045563528" evidence="1">
    <location>
        <begin position="21"/>
        <end position="194"/>
    </location>
</feature>
<reference evidence="3" key="1">
    <citation type="submission" date="2023-07" db="EMBL/GenBank/DDBJ databases">
        <title>Verminephrobacter genomes.</title>
        <authorList>
            <person name="Lund M.B."/>
        </authorList>
    </citation>
    <scope>NUCLEOTIDE SEQUENCE [LARGE SCALE GENOMIC DNA]</scope>
    <source>
        <strain evidence="3">AtM5-05</strain>
    </source>
</reference>
<feature type="signal peptide" evidence="1">
    <location>
        <begin position="1"/>
        <end position="20"/>
    </location>
</feature>
<sequence>MRLIRLARLCGMLAAMAALAGCAPLSPSPPLPAMPAMPLLRLAPSSLGREWAVVQQLDVQAGGQKRSFEVALEVDARSVRVACMQWGHTVARLDWDGRQLDQSLAPGWPDAVSAERVLSDLQLVWWPAAAVRAALAPGWLLTESAQTRELSYGGRTVASVRMLAPGHIELRQHAQGYTVQVHTRGDAAPVFSTP</sequence>
<keyword evidence="3" id="KW-1185">Reference proteome</keyword>
<protein>
    <submittedName>
        <fullName evidence="2">DUF3261 domain-containing protein</fullName>
    </submittedName>
</protein>
<evidence type="ECO:0000313" key="2">
    <source>
        <dbReference type="EMBL" id="MCW5321002.1"/>
    </source>
</evidence>
<comment type="caution">
    <text evidence="2">The sequence shown here is derived from an EMBL/GenBank/DDBJ whole genome shotgun (WGS) entry which is preliminary data.</text>
</comment>
<gene>
    <name evidence="2" type="ORF">D5039_07445</name>
</gene>
<name>A0ABT3KRR0_9BURK</name>
<dbReference type="EMBL" id="QZCW01000001">
    <property type="protein sequence ID" value="MCW5321002.1"/>
    <property type="molecule type" value="Genomic_DNA"/>
</dbReference>
<dbReference type="Proteomes" id="UP001208935">
    <property type="component" value="Unassembled WGS sequence"/>
</dbReference>
<accession>A0ABT3KRR0</accession>
<organism evidence="2 3">
    <name type="scientific">Verminephrobacter aporrectodeae subsp. tuberculatae</name>
    <dbReference type="NCBI Taxonomy" id="1110392"/>
    <lineage>
        <taxon>Bacteria</taxon>
        <taxon>Pseudomonadati</taxon>
        <taxon>Pseudomonadota</taxon>
        <taxon>Betaproteobacteria</taxon>
        <taxon>Burkholderiales</taxon>
        <taxon>Comamonadaceae</taxon>
        <taxon>Verminephrobacter</taxon>
    </lineage>
</organism>
<dbReference type="Pfam" id="PF11659">
    <property type="entry name" value="DUF3261"/>
    <property type="match status" value="1"/>
</dbReference>
<dbReference type="InterPro" id="IPR021675">
    <property type="entry name" value="DUF3261"/>
</dbReference>
<evidence type="ECO:0000313" key="3">
    <source>
        <dbReference type="Proteomes" id="UP001208935"/>
    </source>
</evidence>
<proteinExistence type="predicted"/>
<evidence type="ECO:0000256" key="1">
    <source>
        <dbReference type="SAM" id="SignalP"/>
    </source>
</evidence>
<dbReference type="PROSITE" id="PS51257">
    <property type="entry name" value="PROKAR_LIPOPROTEIN"/>
    <property type="match status" value="1"/>
</dbReference>
<keyword evidence="1" id="KW-0732">Signal</keyword>